<dbReference type="Pfam" id="PF00651">
    <property type="entry name" value="BTB"/>
    <property type="match status" value="1"/>
</dbReference>
<reference evidence="4" key="1">
    <citation type="submission" date="2021-01" db="EMBL/GenBank/DDBJ databases">
        <authorList>
            <person name="Corre E."/>
            <person name="Pelletier E."/>
            <person name="Niang G."/>
            <person name="Scheremetjew M."/>
            <person name="Finn R."/>
            <person name="Kale V."/>
            <person name="Holt S."/>
            <person name="Cochrane G."/>
            <person name="Meng A."/>
            <person name="Brown T."/>
            <person name="Cohen L."/>
        </authorList>
    </citation>
    <scope>NUCLEOTIDE SEQUENCE</scope>
    <source>
        <strain evidence="4">CCMP3346</strain>
    </source>
</reference>
<dbReference type="AlphaFoldDB" id="A0A7S1PBN0"/>
<dbReference type="PANTHER" id="PTHR10584:SF166">
    <property type="entry name" value="RIBOKINASE"/>
    <property type="match status" value="1"/>
</dbReference>
<dbReference type="GO" id="GO:0016301">
    <property type="term" value="F:kinase activity"/>
    <property type="evidence" value="ECO:0007669"/>
    <property type="project" value="UniProtKB-KW"/>
</dbReference>
<evidence type="ECO:0000313" key="4">
    <source>
        <dbReference type="EMBL" id="CAD9071111.1"/>
    </source>
</evidence>
<feature type="domain" description="BTB" evidence="3">
    <location>
        <begin position="34"/>
        <end position="107"/>
    </location>
</feature>
<dbReference type="InterPro" id="IPR029056">
    <property type="entry name" value="Ribokinase-like"/>
</dbReference>
<evidence type="ECO:0000256" key="2">
    <source>
        <dbReference type="ARBA" id="ARBA00022777"/>
    </source>
</evidence>
<dbReference type="Gene3D" id="3.40.1190.20">
    <property type="match status" value="1"/>
</dbReference>
<sequence>MSTSQPLRRSLTQRPSPLTPAAKLALFQQEGILCDITITCRSLSLPCHRVILAALSPLFEHKLREQDQQQHQMDLTALLDQVAKYADETALQAAIGVGYAALESSSEERSGVCAENVRGVLCVGAVLGMETVVDICSSVLEEEGLLERDCSAWLSVVRHLMGVVPSELPTARKLEALLSRCSQMLSSLNLSSRRKSEGRHSRDETNGTVGKGTAIACLGDVFVDIVAAQLPRLPVLGTDTACTQPMRILPGGSALNTAVHLSSLVESSRPSAIDNDPLGQIRSADSPFPSADELPKWCDAHTVLLQGAFGEDAFARILRDKCAQVNVEVCGPTDKKKSTGVCLCLAADGDRAFVTDYGATGAWDVSDVDMVSLVSGGRVGHLHLAGVYNLHALRPQLPTILAQVKALGMTTSMDTAFDPHDRFDGLDDVLPLIDCFLPNETEATRIANVSDRMAALDWLVRRVPLVVMKQGDRGAIAAQRKTHPDTHDSSLPYRVYQCPAVSLPSEAIVDATGAGDAFDAGFLFGWVWGRSVELGLKLGCAAGAMTVRMVRRHRERPDMGHVCVQVGACAEPVRLGDLLQVVEQSRMHVTHS</sequence>
<dbReference type="InterPro" id="IPR000210">
    <property type="entry name" value="BTB/POZ_dom"/>
</dbReference>
<name>A0A7S1PBN0_9ALVE</name>
<accession>A0A7S1PBN0</accession>
<keyword evidence="1" id="KW-0808">Transferase</keyword>
<gene>
    <name evidence="4" type="ORF">VBRA1451_LOCUS26193</name>
</gene>
<dbReference type="InterPro" id="IPR011333">
    <property type="entry name" value="SKP1/BTB/POZ_sf"/>
</dbReference>
<dbReference type="EMBL" id="HBGB01044464">
    <property type="protein sequence ID" value="CAD9071111.1"/>
    <property type="molecule type" value="Transcribed_RNA"/>
</dbReference>
<keyword evidence="2" id="KW-0418">Kinase</keyword>
<dbReference type="PANTHER" id="PTHR10584">
    <property type="entry name" value="SUGAR KINASE"/>
    <property type="match status" value="1"/>
</dbReference>
<dbReference type="SUPFAM" id="SSF53613">
    <property type="entry name" value="Ribokinase-like"/>
    <property type="match status" value="1"/>
</dbReference>
<dbReference type="SUPFAM" id="SSF54695">
    <property type="entry name" value="POZ domain"/>
    <property type="match status" value="1"/>
</dbReference>
<proteinExistence type="predicted"/>
<dbReference type="PROSITE" id="PS50097">
    <property type="entry name" value="BTB"/>
    <property type="match status" value="1"/>
</dbReference>
<evidence type="ECO:0000259" key="3">
    <source>
        <dbReference type="PROSITE" id="PS50097"/>
    </source>
</evidence>
<dbReference type="Gene3D" id="3.30.710.10">
    <property type="entry name" value="Potassium Channel Kv1.1, Chain A"/>
    <property type="match status" value="1"/>
</dbReference>
<evidence type="ECO:0000256" key="1">
    <source>
        <dbReference type="ARBA" id="ARBA00022679"/>
    </source>
</evidence>
<dbReference type="InterPro" id="IPR011611">
    <property type="entry name" value="PfkB_dom"/>
</dbReference>
<organism evidence="4">
    <name type="scientific">Vitrella brassicaformis</name>
    <dbReference type="NCBI Taxonomy" id="1169539"/>
    <lineage>
        <taxon>Eukaryota</taxon>
        <taxon>Sar</taxon>
        <taxon>Alveolata</taxon>
        <taxon>Colpodellida</taxon>
        <taxon>Vitrellaceae</taxon>
        <taxon>Vitrella</taxon>
    </lineage>
</organism>
<protein>
    <recommendedName>
        <fullName evidence="3">BTB domain-containing protein</fullName>
    </recommendedName>
</protein>
<dbReference type="Pfam" id="PF00294">
    <property type="entry name" value="PfkB"/>
    <property type="match status" value="1"/>
</dbReference>